<keyword evidence="2" id="KW-1185">Reference proteome</keyword>
<dbReference type="Gene3D" id="1.25.40.10">
    <property type="entry name" value="Tetratricopeptide repeat domain"/>
    <property type="match status" value="1"/>
</dbReference>
<organism evidence="1 2">
    <name type="scientific">Actinocrispum wychmicini</name>
    <dbReference type="NCBI Taxonomy" id="1213861"/>
    <lineage>
        <taxon>Bacteria</taxon>
        <taxon>Bacillati</taxon>
        <taxon>Actinomycetota</taxon>
        <taxon>Actinomycetes</taxon>
        <taxon>Pseudonocardiales</taxon>
        <taxon>Pseudonocardiaceae</taxon>
        <taxon>Actinocrispum</taxon>
    </lineage>
</organism>
<evidence type="ECO:0000313" key="1">
    <source>
        <dbReference type="EMBL" id="TCO54822.1"/>
    </source>
</evidence>
<name>A0A4R2JAE2_9PSEU</name>
<dbReference type="OrthoDB" id="3213425at2"/>
<evidence type="ECO:0008006" key="3">
    <source>
        <dbReference type="Google" id="ProtNLM"/>
    </source>
</evidence>
<evidence type="ECO:0000313" key="2">
    <source>
        <dbReference type="Proteomes" id="UP000295680"/>
    </source>
</evidence>
<sequence>MPPGARNDRLRAMLRATAWTFGGLARAVNIAGAEVGLRLRYDRTAVAHWLSGARPQDQVPALIAEVLTRRLGRRVTLSEIGLYHADGGTDGSGGVDGMVDLAELTRADLDPAGHAVLAHTVYQLDALVVAASPGTARRVRLHRDLDRTGSLSQPTITQHIAEVFAAANHQFGSGATRTALTAYLVHDVLPRLGTSETEIAHRDLLGAATDLALLIGFMCFDSNENGLAQRYYRTALDLAVLSGDPVRYAVVLRHLSQQACHLGHGVQALGLALTALTAGSGLATPHTSAFLHAQVALCHATLGHHEDAVAHHCSARDSLRDAIGPPPTFGSYHQGELAYHAASILTLDCDTNGAITALHTALRHYPATERRSRLLALAALAERQLDIGLLVHACSTAHRFLDDYPHVFSGRVTTAMDTLRKRLRPLRGHPSARRFLLRGASL</sequence>
<protein>
    <recommendedName>
        <fullName evidence="3">Transcriptional regulator</fullName>
    </recommendedName>
</protein>
<dbReference type="AlphaFoldDB" id="A0A4R2JAE2"/>
<dbReference type="RefSeq" id="WP_132122615.1">
    <property type="nucleotide sequence ID" value="NZ_SLWS01000008.1"/>
</dbReference>
<accession>A0A4R2JAE2</accession>
<dbReference type="Proteomes" id="UP000295680">
    <property type="component" value="Unassembled WGS sequence"/>
</dbReference>
<dbReference type="InterPro" id="IPR011990">
    <property type="entry name" value="TPR-like_helical_dom_sf"/>
</dbReference>
<comment type="caution">
    <text evidence="1">The sequence shown here is derived from an EMBL/GenBank/DDBJ whole genome shotgun (WGS) entry which is preliminary data.</text>
</comment>
<dbReference type="SUPFAM" id="SSF48452">
    <property type="entry name" value="TPR-like"/>
    <property type="match status" value="1"/>
</dbReference>
<gene>
    <name evidence="1" type="ORF">EV192_108110</name>
</gene>
<dbReference type="EMBL" id="SLWS01000008">
    <property type="protein sequence ID" value="TCO54822.1"/>
    <property type="molecule type" value="Genomic_DNA"/>
</dbReference>
<proteinExistence type="predicted"/>
<reference evidence="1 2" key="1">
    <citation type="submission" date="2019-03" db="EMBL/GenBank/DDBJ databases">
        <title>Genomic Encyclopedia of Type Strains, Phase IV (KMG-IV): sequencing the most valuable type-strain genomes for metagenomic binning, comparative biology and taxonomic classification.</title>
        <authorList>
            <person name="Goeker M."/>
        </authorList>
    </citation>
    <scope>NUCLEOTIDE SEQUENCE [LARGE SCALE GENOMIC DNA]</scope>
    <source>
        <strain evidence="1 2">DSM 45934</strain>
    </source>
</reference>